<dbReference type="HOGENOM" id="CLU_2780780_0_0_1"/>
<proteinExistence type="predicted"/>
<dbReference type="Gramene" id="PGSC0003DMT400017105">
    <property type="protein sequence ID" value="PGSC0003DMT400017105"/>
    <property type="gene ID" value="PGSC0003DMG402006676"/>
</dbReference>
<evidence type="ECO:0000313" key="2">
    <source>
        <dbReference type="Proteomes" id="UP000011115"/>
    </source>
</evidence>
<organism evidence="1 2">
    <name type="scientific">Solanum tuberosum</name>
    <name type="common">Potato</name>
    <dbReference type="NCBI Taxonomy" id="4113"/>
    <lineage>
        <taxon>Eukaryota</taxon>
        <taxon>Viridiplantae</taxon>
        <taxon>Streptophyta</taxon>
        <taxon>Embryophyta</taxon>
        <taxon>Tracheophyta</taxon>
        <taxon>Spermatophyta</taxon>
        <taxon>Magnoliopsida</taxon>
        <taxon>eudicotyledons</taxon>
        <taxon>Gunneridae</taxon>
        <taxon>Pentapetalae</taxon>
        <taxon>asterids</taxon>
        <taxon>lamiids</taxon>
        <taxon>Solanales</taxon>
        <taxon>Solanaceae</taxon>
        <taxon>Solanoideae</taxon>
        <taxon>Solaneae</taxon>
        <taxon>Solanum</taxon>
    </lineage>
</organism>
<evidence type="ECO:0000313" key="1">
    <source>
        <dbReference type="EnsemblPlants" id="PGSC0003DMT400017105"/>
    </source>
</evidence>
<dbReference type="EnsemblPlants" id="PGSC0003DMT400017105">
    <property type="protein sequence ID" value="PGSC0003DMT400017105"/>
    <property type="gene ID" value="PGSC0003DMG402006676"/>
</dbReference>
<reference evidence="2" key="1">
    <citation type="journal article" date="2011" name="Nature">
        <title>Genome sequence and analysis of the tuber crop potato.</title>
        <authorList>
            <consortium name="The Potato Genome Sequencing Consortium"/>
        </authorList>
    </citation>
    <scope>NUCLEOTIDE SEQUENCE [LARGE SCALE GENOMIC DNA]</scope>
    <source>
        <strain evidence="2">cv. DM1-3 516 R44</strain>
    </source>
</reference>
<dbReference type="Proteomes" id="UP000011115">
    <property type="component" value="Unassembled WGS sequence"/>
</dbReference>
<dbReference type="AlphaFoldDB" id="M1A8K7"/>
<reference evidence="1" key="2">
    <citation type="submission" date="2015-06" db="UniProtKB">
        <authorList>
            <consortium name="EnsemblPlants"/>
        </authorList>
    </citation>
    <scope>IDENTIFICATION</scope>
    <source>
        <strain evidence="1">DM1-3 516 R44</strain>
    </source>
</reference>
<name>M1A8K7_SOLTU</name>
<dbReference type="InParanoid" id="M1A8K7"/>
<accession>M1A8K7</accession>
<keyword evidence="2" id="KW-1185">Reference proteome</keyword>
<sequence>MPLVSTILKAEGCLCSTQSANNSWTHTNEQPKTKLRHFTLLNDGAQAAISEPQSVKLSALSDQTKSHVL</sequence>
<dbReference type="PaxDb" id="4113-PGSC0003DMT400017105"/>
<protein>
    <submittedName>
        <fullName evidence="1">Uncharacterized protein</fullName>
    </submittedName>
</protein>